<feature type="region of interest" description="Disordered" evidence="1">
    <location>
        <begin position="1"/>
        <end position="39"/>
    </location>
</feature>
<dbReference type="SUPFAM" id="SSF51306">
    <property type="entry name" value="LexA/Signal peptidase"/>
    <property type="match status" value="1"/>
</dbReference>
<dbReference type="CDD" id="cd06529">
    <property type="entry name" value="S24_LexA-like"/>
    <property type="match status" value="1"/>
</dbReference>
<gene>
    <name evidence="3" type="ORF">D7S86_24565</name>
</gene>
<sequence>MPRGLLDRELANPSNQSPFISQTKSSQSDSIPPRDAPRFDNNVELAGVGQRRVPVISYAQAGMMTEAIDPYDLGQGFDQLMTDIDVSDSAFALEITGVSMLPDFPEGDRVIIDPHIQPQPGDFVVAKNGNEEVTFKKYRPRGTNARGAMIFELVPLNDDFPTLNSDRDEMHIVGVMVEHRKYRRR</sequence>
<dbReference type="InterPro" id="IPR050077">
    <property type="entry name" value="LexA_repressor"/>
</dbReference>
<evidence type="ECO:0000313" key="4">
    <source>
        <dbReference type="Proteomes" id="UP000270342"/>
    </source>
</evidence>
<evidence type="ECO:0000313" key="3">
    <source>
        <dbReference type="EMBL" id="RKP46693.1"/>
    </source>
</evidence>
<dbReference type="EMBL" id="RBZU01000014">
    <property type="protein sequence ID" value="RKP46693.1"/>
    <property type="molecule type" value="Genomic_DNA"/>
</dbReference>
<dbReference type="Proteomes" id="UP000270342">
    <property type="component" value="Unassembled WGS sequence"/>
</dbReference>
<name>A0A494XGH9_9BURK</name>
<proteinExistence type="predicted"/>
<dbReference type="Gene3D" id="2.10.109.10">
    <property type="entry name" value="Umud Fragment, subunit A"/>
    <property type="match status" value="1"/>
</dbReference>
<comment type="caution">
    <text evidence="3">The sequence shown here is derived from an EMBL/GenBank/DDBJ whole genome shotgun (WGS) entry which is preliminary data.</text>
</comment>
<protein>
    <submittedName>
        <fullName evidence="3">S24 family peptidase</fullName>
    </submittedName>
</protein>
<feature type="compositionally biased region" description="Polar residues" evidence="1">
    <location>
        <begin position="12"/>
        <end position="30"/>
    </location>
</feature>
<dbReference type="PANTHER" id="PTHR33516">
    <property type="entry name" value="LEXA REPRESSOR"/>
    <property type="match status" value="1"/>
</dbReference>
<dbReference type="InterPro" id="IPR015927">
    <property type="entry name" value="Peptidase_S24_S26A/B/C"/>
</dbReference>
<feature type="compositionally biased region" description="Basic and acidic residues" evidence="1">
    <location>
        <begin position="1"/>
        <end position="10"/>
    </location>
</feature>
<accession>A0A494XGH9</accession>
<dbReference type="Pfam" id="PF00717">
    <property type="entry name" value="Peptidase_S24"/>
    <property type="match status" value="1"/>
</dbReference>
<dbReference type="AlphaFoldDB" id="A0A494XGH9"/>
<feature type="domain" description="Peptidase S24/S26A/S26B/S26C" evidence="2">
    <location>
        <begin position="54"/>
        <end position="177"/>
    </location>
</feature>
<evidence type="ECO:0000256" key="1">
    <source>
        <dbReference type="SAM" id="MobiDB-lite"/>
    </source>
</evidence>
<dbReference type="OrthoDB" id="9021722at2"/>
<dbReference type="PANTHER" id="PTHR33516:SF2">
    <property type="entry name" value="LEXA REPRESSOR-RELATED"/>
    <property type="match status" value="1"/>
</dbReference>
<reference evidence="3 4" key="1">
    <citation type="submission" date="2018-10" db="EMBL/GenBank/DDBJ databases">
        <title>Robbsia sp. DHC34, isolated from soil.</title>
        <authorList>
            <person name="Gao Z.-H."/>
            <person name="Qiu L.-H."/>
        </authorList>
    </citation>
    <scope>NUCLEOTIDE SEQUENCE [LARGE SCALE GENOMIC DNA]</scope>
    <source>
        <strain evidence="3 4">DHC34</strain>
    </source>
</reference>
<dbReference type="InterPro" id="IPR039418">
    <property type="entry name" value="LexA-like"/>
</dbReference>
<keyword evidence="4" id="KW-1185">Reference proteome</keyword>
<dbReference type="InterPro" id="IPR036286">
    <property type="entry name" value="LexA/Signal_pep-like_sf"/>
</dbReference>
<evidence type="ECO:0000259" key="2">
    <source>
        <dbReference type="Pfam" id="PF00717"/>
    </source>
</evidence>
<organism evidence="3 4">
    <name type="scientific">Pararobbsia silviterrae</name>
    <dbReference type="NCBI Taxonomy" id="1792498"/>
    <lineage>
        <taxon>Bacteria</taxon>
        <taxon>Pseudomonadati</taxon>
        <taxon>Pseudomonadota</taxon>
        <taxon>Betaproteobacteria</taxon>
        <taxon>Burkholderiales</taxon>
        <taxon>Burkholderiaceae</taxon>
        <taxon>Pararobbsia</taxon>
    </lineage>
</organism>